<dbReference type="EMBL" id="VJZD01000033">
    <property type="protein sequence ID" value="MPY31824.1"/>
    <property type="molecule type" value="Genomic_DNA"/>
</dbReference>
<sequence length="238" mass="25578">MAGTHEGPALPGGQEKAHRRPLHHDQGRAARGPRPLTARPCAGGGTRGERLLGRRTATVPLHAHGLGPLDLCSREPGAFTEASELTGRLPASHAAVAFSRARTHAQTEQAVATRHITGEAMGIRVGSRHLTEEQALDTLRHHSQRNNTELREVARLIREHGALPSPHVKAGVASSAPGPNRTPHTLFASCDEPMTLRPTGAPATSSRRSVESTARYCAPRVLRCGWEAPRRGYRRPDG</sequence>
<accession>A0A5N8VCR3</accession>
<feature type="region of interest" description="Disordered" evidence="1">
    <location>
        <begin position="1"/>
        <end position="50"/>
    </location>
</feature>
<evidence type="ECO:0000313" key="4">
    <source>
        <dbReference type="Proteomes" id="UP000325849"/>
    </source>
</evidence>
<dbReference type="SMART" id="SM01012">
    <property type="entry name" value="ANTAR"/>
    <property type="match status" value="1"/>
</dbReference>
<comment type="caution">
    <text evidence="3">The sequence shown here is derived from an EMBL/GenBank/DDBJ whole genome shotgun (WGS) entry which is preliminary data.</text>
</comment>
<dbReference type="AlphaFoldDB" id="A0A5N8VCR3"/>
<feature type="domain" description="ANTAR" evidence="2">
    <location>
        <begin position="97"/>
        <end position="158"/>
    </location>
</feature>
<proteinExistence type="predicted"/>
<keyword evidence="4" id="KW-1185">Reference proteome</keyword>
<organism evidence="3 4">
    <name type="scientific">Streptomyces adustus</name>
    <dbReference type="NCBI Taxonomy" id="1609272"/>
    <lineage>
        <taxon>Bacteria</taxon>
        <taxon>Bacillati</taxon>
        <taxon>Actinomycetota</taxon>
        <taxon>Actinomycetes</taxon>
        <taxon>Kitasatosporales</taxon>
        <taxon>Streptomycetaceae</taxon>
        <taxon>Streptomyces</taxon>
    </lineage>
</organism>
<dbReference type="SUPFAM" id="SSF52172">
    <property type="entry name" value="CheY-like"/>
    <property type="match status" value="1"/>
</dbReference>
<dbReference type="Gene3D" id="1.10.10.10">
    <property type="entry name" value="Winged helix-like DNA-binding domain superfamily/Winged helix DNA-binding domain"/>
    <property type="match status" value="1"/>
</dbReference>
<protein>
    <submittedName>
        <fullName evidence="3">ANTAR domain-containing protein</fullName>
    </submittedName>
</protein>
<dbReference type="GO" id="GO:0003723">
    <property type="term" value="F:RNA binding"/>
    <property type="evidence" value="ECO:0007669"/>
    <property type="project" value="InterPro"/>
</dbReference>
<evidence type="ECO:0000313" key="3">
    <source>
        <dbReference type="EMBL" id="MPY31824.1"/>
    </source>
</evidence>
<dbReference type="Proteomes" id="UP000325849">
    <property type="component" value="Unassembled WGS sequence"/>
</dbReference>
<reference evidence="3 4" key="1">
    <citation type="submission" date="2019-07" db="EMBL/GenBank/DDBJ databases">
        <title>New species of Amycolatopsis and Streptomyces.</title>
        <authorList>
            <person name="Duangmal K."/>
            <person name="Teo W.F.A."/>
            <person name="Lipun K."/>
        </authorList>
    </citation>
    <scope>NUCLEOTIDE SEQUENCE [LARGE SCALE GENOMIC DNA]</scope>
    <source>
        <strain evidence="3 4">NBRC 109810</strain>
    </source>
</reference>
<evidence type="ECO:0000259" key="2">
    <source>
        <dbReference type="PROSITE" id="PS50921"/>
    </source>
</evidence>
<name>A0A5N8VCR3_9ACTN</name>
<evidence type="ECO:0000256" key="1">
    <source>
        <dbReference type="SAM" id="MobiDB-lite"/>
    </source>
</evidence>
<gene>
    <name evidence="3" type="ORF">FNH09_11145</name>
</gene>
<dbReference type="InterPro" id="IPR036388">
    <property type="entry name" value="WH-like_DNA-bd_sf"/>
</dbReference>
<dbReference type="InterPro" id="IPR005561">
    <property type="entry name" value="ANTAR"/>
</dbReference>
<dbReference type="PROSITE" id="PS50921">
    <property type="entry name" value="ANTAR"/>
    <property type="match status" value="1"/>
</dbReference>
<dbReference type="InterPro" id="IPR011006">
    <property type="entry name" value="CheY-like_superfamily"/>
</dbReference>
<dbReference type="Pfam" id="PF03861">
    <property type="entry name" value="ANTAR"/>
    <property type="match status" value="1"/>
</dbReference>